<organism evidence="2 3">
    <name type="scientific">Meganyctiphanes norvegica</name>
    <name type="common">Northern krill</name>
    <name type="synonym">Thysanopoda norvegica</name>
    <dbReference type="NCBI Taxonomy" id="48144"/>
    <lineage>
        <taxon>Eukaryota</taxon>
        <taxon>Metazoa</taxon>
        <taxon>Ecdysozoa</taxon>
        <taxon>Arthropoda</taxon>
        <taxon>Crustacea</taxon>
        <taxon>Multicrustacea</taxon>
        <taxon>Malacostraca</taxon>
        <taxon>Eumalacostraca</taxon>
        <taxon>Eucarida</taxon>
        <taxon>Euphausiacea</taxon>
        <taxon>Euphausiidae</taxon>
        <taxon>Meganyctiphanes</taxon>
    </lineage>
</organism>
<feature type="non-terminal residue" evidence="2">
    <location>
        <position position="1"/>
    </location>
</feature>
<gene>
    <name evidence="2" type="ORF">MNOR_LOCUS25009</name>
</gene>
<feature type="chain" id="PRO_5043550842" evidence="1">
    <location>
        <begin position="25"/>
        <end position="122"/>
    </location>
</feature>
<accession>A0AAV2RLP4</accession>
<evidence type="ECO:0000256" key="1">
    <source>
        <dbReference type="SAM" id="SignalP"/>
    </source>
</evidence>
<keyword evidence="3" id="KW-1185">Reference proteome</keyword>
<protein>
    <submittedName>
        <fullName evidence="2">Uncharacterized protein</fullName>
    </submittedName>
</protein>
<dbReference type="EMBL" id="CAXKWB010023402">
    <property type="protein sequence ID" value="CAL4125232.1"/>
    <property type="molecule type" value="Genomic_DNA"/>
</dbReference>
<dbReference type="AlphaFoldDB" id="A0AAV2RLP4"/>
<evidence type="ECO:0000313" key="2">
    <source>
        <dbReference type="EMBL" id="CAL4125232.1"/>
    </source>
</evidence>
<reference evidence="2 3" key="1">
    <citation type="submission" date="2024-05" db="EMBL/GenBank/DDBJ databases">
        <authorList>
            <person name="Wallberg A."/>
        </authorList>
    </citation>
    <scope>NUCLEOTIDE SEQUENCE [LARGE SCALE GENOMIC DNA]</scope>
</reference>
<sequence>LVVPLVIKMKVVLAILAVAAAAQAAPAPEPFLGGAAIPIDAGYPYTDALGFSFPRGLPLTTYAHGAVAPAITYSNLPYAAFPAVHPGYVAKTPGATHIAPLPAGIGYASHHFNLAAAPGTEE</sequence>
<feature type="signal peptide" evidence="1">
    <location>
        <begin position="1"/>
        <end position="24"/>
    </location>
</feature>
<comment type="caution">
    <text evidence="2">The sequence shown here is derived from an EMBL/GenBank/DDBJ whole genome shotgun (WGS) entry which is preliminary data.</text>
</comment>
<name>A0AAV2RLP4_MEGNR</name>
<evidence type="ECO:0000313" key="3">
    <source>
        <dbReference type="Proteomes" id="UP001497623"/>
    </source>
</evidence>
<keyword evidence="1" id="KW-0732">Signal</keyword>
<dbReference type="Proteomes" id="UP001497623">
    <property type="component" value="Unassembled WGS sequence"/>
</dbReference>
<proteinExistence type="predicted"/>